<evidence type="ECO:0000313" key="2">
    <source>
        <dbReference type="EMBL" id="MBL0428199.1"/>
    </source>
</evidence>
<sequence length="356" mass="38503">MSFTVLNVAYPFAAVGPDAVGGAEQVLSQLDAALVRAGHRSIVVAAEGSRVQGTLQAVPAIPGPIADAQRSIAWAEHRRAIRAAVARHAPDVIHLHGVDFAAYLPPPGAAPLLATLHLPPSWYPAEIFSLPREDVHLHCVSHAQHAACPPGARLLPPVPNGVPVQALDCRVHKRRYAIALGRICPEKNLHVALEAGRLANFPVLLGGAVFPYQAHQQYYWEHITPRLDRERLFLGPLDFARKRRLLAGARCLLLPTLAPETSSLVAMEALACGTPVVAYPSGAIPEMVDPGVTGFLVRDAAEMAAAIAACAQLDPERCRAVARERFTLERMVARYFDVYRQLARRTQHDVAADATR</sequence>
<name>A0ABS1JV93_9BURK</name>
<organism evidence="2 3">
    <name type="scientific">Ramlibacter alkalitolerans</name>
    <dbReference type="NCBI Taxonomy" id="2039631"/>
    <lineage>
        <taxon>Bacteria</taxon>
        <taxon>Pseudomonadati</taxon>
        <taxon>Pseudomonadota</taxon>
        <taxon>Betaproteobacteria</taxon>
        <taxon>Burkholderiales</taxon>
        <taxon>Comamonadaceae</taxon>
        <taxon>Ramlibacter</taxon>
    </lineage>
</organism>
<dbReference type="SUPFAM" id="SSF53756">
    <property type="entry name" value="UDP-Glycosyltransferase/glycogen phosphorylase"/>
    <property type="match status" value="1"/>
</dbReference>
<dbReference type="EMBL" id="JAEQND010000016">
    <property type="protein sequence ID" value="MBL0428199.1"/>
    <property type="molecule type" value="Genomic_DNA"/>
</dbReference>
<dbReference type="RefSeq" id="WP_201692831.1">
    <property type="nucleotide sequence ID" value="NZ_JAEQND010000016.1"/>
</dbReference>
<dbReference type="Gene3D" id="3.40.50.2000">
    <property type="entry name" value="Glycogen Phosphorylase B"/>
    <property type="match status" value="2"/>
</dbReference>
<accession>A0ABS1JV93</accession>
<reference evidence="2 3" key="1">
    <citation type="journal article" date="2017" name="Int. J. Syst. Evol. Microbiol.">
        <title>Ramlibacter alkalitolerans sp. nov., alkali-tolerant bacterium isolated from soil of ginseng.</title>
        <authorList>
            <person name="Lee D.H."/>
            <person name="Cha C.J."/>
        </authorList>
    </citation>
    <scope>NUCLEOTIDE SEQUENCE [LARGE SCALE GENOMIC DNA]</scope>
    <source>
        <strain evidence="2 3">KACC 19305</strain>
    </source>
</reference>
<dbReference type="Proteomes" id="UP000622707">
    <property type="component" value="Unassembled WGS sequence"/>
</dbReference>
<protein>
    <submittedName>
        <fullName evidence="2">Glycosyltransferase</fullName>
    </submittedName>
</protein>
<dbReference type="PANTHER" id="PTHR12526">
    <property type="entry name" value="GLYCOSYLTRANSFERASE"/>
    <property type="match status" value="1"/>
</dbReference>
<dbReference type="InterPro" id="IPR028098">
    <property type="entry name" value="Glyco_trans_4-like_N"/>
</dbReference>
<evidence type="ECO:0000259" key="1">
    <source>
        <dbReference type="Pfam" id="PF13439"/>
    </source>
</evidence>
<dbReference type="Pfam" id="PF13692">
    <property type="entry name" value="Glyco_trans_1_4"/>
    <property type="match status" value="1"/>
</dbReference>
<feature type="domain" description="Glycosyltransferase subfamily 4-like N-terminal" evidence="1">
    <location>
        <begin position="20"/>
        <end position="123"/>
    </location>
</feature>
<dbReference type="Pfam" id="PF13439">
    <property type="entry name" value="Glyco_transf_4"/>
    <property type="match status" value="1"/>
</dbReference>
<comment type="caution">
    <text evidence="2">The sequence shown here is derived from an EMBL/GenBank/DDBJ whole genome shotgun (WGS) entry which is preliminary data.</text>
</comment>
<dbReference type="PANTHER" id="PTHR12526:SF595">
    <property type="entry name" value="BLL5217 PROTEIN"/>
    <property type="match status" value="1"/>
</dbReference>
<gene>
    <name evidence="2" type="ORF">JI746_24055</name>
</gene>
<proteinExistence type="predicted"/>
<evidence type="ECO:0000313" key="3">
    <source>
        <dbReference type="Proteomes" id="UP000622707"/>
    </source>
</evidence>
<keyword evidence="3" id="KW-1185">Reference proteome</keyword>